<comment type="caution">
    <text evidence="5">The sequence shown here is derived from an EMBL/GenBank/DDBJ whole genome shotgun (WGS) entry which is preliminary data.</text>
</comment>
<keyword evidence="4" id="KW-0670">Pyruvate</keyword>
<evidence type="ECO:0000313" key="5">
    <source>
        <dbReference type="EMBL" id="EXM39424.1"/>
    </source>
</evidence>
<keyword evidence="2" id="KW-0865">Zymogen</keyword>
<dbReference type="GO" id="GO:0004609">
    <property type="term" value="F:phosphatidylserine decarboxylase activity"/>
    <property type="evidence" value="ECO:0007669"/>
    <property type="project" value="InterPro"/>
</dbReference>
<sequence>MRYRDRQGNEYKVTTNQDRFLNDAYDSYLGRSVLEIASLPVFSKVSRKVLNSRLSSGFIENFAEKNGIDMFDYEDKQYSSFNEFFTRRIKPGRRHFEPDEHKLVSPSDGKVSAYEITPSNTFVIKDSVYNVDSLLRDKKLAQKYAGGYALIIRLSVDDYHRYIYPLSGIKSHDRNIKGFLNTVNPVANRHVEVYKENSRTYCMLRTEFFGDVIQMEVGALMVGKISNHHPWGNHRVHQGEEKGMFEFGGSTIVVLLEKGAAIVDEDLLINTREGAETKVRQGEQLAKSVK</sequence>
<dbReference type="EMBL" id="JEOB01000002">
    <property type="protein sequence ID" value="EXM39424.1"/>
    <property type="molecule type" value="Genomic_DNA"/>
</dbReference>
<organism evidence="5 6">
    <name type="scientific">Ruminococcus albus SY3</name>
    <dbReference type="NCBI Taxonomy" id="1341156"/>
    <lineage>
        <taxon>Bacteria</taxon>
        <taxon>Bacillati</taxon>
        <taxon>Bacillota</taxon>
        <taxon>Clostridia</taxon>
        <taxon>Eubacteriales</taxon>
        <taxon>Oscillospiraceae</taxon>
        <taxon>Ruminococcus</taxon>
    </lineage>
</organism>
<dbReference type="Pfam" id="PF02666">
    <property type="entry name" value="PS_Dcarbxylase"/>
    <property type="match status" value="1"/>
</dbReference>
<protein>
    <submittedName>
        <fullName evidence="5">Phosphatidylserine decarboxylase</fullName>
    </submittedName>
</protein>
<dbReference type="AlphaFoldDB" id="A0A011UFK7"/>
<evidence type="ECO:0000313" key="6">
    <source>
        <dbReference type="Proteomes" id="UP000021369"/>
    </source>
</evidence>
<dbReference type="PANTHER" id="PTHR10067:SF17">
    <property type="entry name" value="PHOSPHATIDYLSERINE DECARBOXYLASE PROENZYME 2"/>
    <property type="match status" value="1"/>
</dbReference>
<dbReference type="InterPro" id="IPR003817">
    <property type="entry name" value="PS_Dcarbxylase"/>
</dbReference>
<evidence type="ECO:0000256" key="2">
    <source>
        <dbReference type="ARBA" id="ARBA00023145"/>
    </source>
</evidence>
<dbReference type="RefSeq" id="WP_037285991.1">
    <property type="nucleotide sequence ID" value="NZ_JEOB01000002.1"/>
</dbReference>
<keyword evidence="6" id="KW-1185">Reference proteome</keyword>
<dbReference type="PANTHER" id="PTHR10067">
    <property type="entry name" value="PHOSPHATIDYLSERINE DECARBOXYLASE"/>
    <property type="match status" value="1"/>
</dbReference>
<dbReference type="GO" id="GO:0008654">
    <property type="term" value="P:phospholipid biosynthetic process"/>
    <property type="evidence" value="ECO:0007669"/>
    <property type="project" value="InterPro"/>
</dbReference>
<dbReference type="PATRIC" id="fig|1341156.4.peg.1570"/>
<evidence type="ECO:0000256" key="3">
    <source>
        <dbReference type="ARBA" id="ARBA00023239"/>
    </source>
</evidence>
<name>A0A011UFK7_RUMAL</name>
<proteinExistence type="predicted"/>
<evidence type="ECO:0000256" key="4">
    <source>
        <dbReference type="ARBA" id="ARBA00023317"/>
    </source>
</evidence>
<keyword evidence="3" id="KW-0456">Lyase</keyword>
<gene>
    <name evidence="5" type="ORF">RASY3_05760</name>
</gene>
<keyword evidence="1" id="KW-0210">Decarboxylase</keyword>
<dbReference type="Proteomes" id="UP000021369">
    <property type="component" value="Unassembled WGS sequence"/>
</dbReference>
<dbReference type="OrthoDB" id="9802030at2"/>
<accession>A0A011UFK7</accession>
<evidence type="ECO:0000256" key="1">
    <source>
        <dbReference type="ARBA" id="ARBA00022793"/>
    </source>
</evidence>
<reference evidence="5 6" key="1">
    <citation type="submission" date="2013-06" db="EMBL/GenBank/DDBJ databases">
        <title>Rumen cellulosomics: divergent fiber-degrading strategies revealed by comparative genome-wide analysis of six Ruminococcal strains.</title>
        <authorList>
            <person name="Dassa B."/>
            <person name="Borovok I."/>
            <person name="Lamed R."/>
            <person name="Flint H."/>
            <person name="Yeoman C.J."/>
            <person name="White B."/>
            <person name="Bayer E.A."/>
        </authorList>
    </citation>
    <scope>NUCLEOTIDE SEQUENCE [LARGE SCALE GENOMIC DNA]</scope>
    <source>
        <strain evidence="5 6">SY3</strain>
    </source>
</reference>